<evidence type="ECO:0000313" key="2">
    <source>
        <dbReference type="EMBL" id="MBB6005172.1"/>
    </source>
</evidence>
<gene>
    <name evidence="2" type="ORF">HNP25_003844</name>
</gene>
<dbReference type="Proteomes" id="UP000524404">
    <property type="component" value="Unassembled WGS sequence"/>
</dbReference>
<comment type="caution">
    <text evidence="2">The sequence shown here is derived from an EMBL/GenBank/DDBJ whole genome shotgun (WGS) entry which is preliminary data.</text>
</comment>
<evidence type="ECO:0000256" key="1">
    <source>
        <dbReference type="SAM" id="MobiDB-lite"/>
    </source>
</evidence>
<name>A0A841EN93_9BACT</name>
<keyword evidence="3" id="KW-1185">Reference proteome</keyword>
<sequence>MDVRLTFEHRSTISKLSFFDHTGIFTDKPVSIYTLNDTTKTYLGLFDGSLFNSFVDLNLMKPTVADAIIIHKYGNNIPQKVNIFGNPVNGVAKAIVSSPTTNPNTPPGSTIVGLSITRRRNN</sequence>
<accession>A0A841EN93</accession>
<proteinExistence type="predicted"/>
<feature type="compositionally biased region" description="Low complexity" evidence="1">
    <location>
        <begin position="99"/>
        <end position="110"/>
    </location>
</feature>
<protein>
    <submittedName>
        <fullName evidence="2">Uncharacterized protein</fullName>
    </submittedName>
</protein>
<evidence type="ECO:0000313" key="3">
    <source>
        <dbReference type="Proteomes" id="UP000524404"/>
    </source>
</evidence>
<reference evidence="2 3" key="1">
    <citation type="submission" date="2020-08" db="EMBL/GenBank/DDBJ databases">
        <title>Functional genomics of gut bacteria from endangered species of beetles.</title>
        <authorList>
            <person name="Carlos-Shanley C."/>
        </authorList>
    </citation>
    <scope>NUCLEOTIDE SEQUENCE [LARGE SCALE GENOMIC DNA]</scope>
    <source>
        <strain evidence="2 3">S00070</strain>
    </source>
</reference>
<dbReference type="RefSeq" id="WP_184136749.1">
    <property type="nucleotide sequence ID" value="NZ_JACHKT010000037.1"/>
</dbReference>
<dbReference type="AlphaFoldDB" id="A0A841EN93"/>
<organism evidence="2 3">
    <name type="scientific">Arcicella rosea</name>
    <dbReference type="NCBI Taxonomy" id="502909"/>
    <lineage>
        <taxon>Bacteria</taxon>
        <taxon>Pseudomonadati</taxon>
        <taxon>Bacteroidota</taxon>
        <taxon>Cytophagia</taxon>
        <taxon>Cytophagales</taxon>
        <taxon>Flectobacillaceae</taxon>
        <taxon>Arcicella</taxon>
    </lineage>
</organism>
<feature type="region of interest" description="Disordered" evidence="1">
    <location>
        <begin position="99"/>
        <end position="122"/>
    </location>
</feature>
<dbReference type="EMBL" id="JACHKT010000037">
    <property type="protein sequence ID" value="MBB6005172.1"/>
    <property type="molecule type" value="Genomic_DNA"/>
</dbReference>